<dbReference type="Proteomes" id="UP001066276">
    <property type="component" value="Chromosome 1_2"/>
</dbReference>
<evidence type="ECO:0000313" key="1">
    <source>
        <dbReference type="EMBL" id="KAJ1207343.1"/>
    </source>
</evidence>
<sequence length="282" mass="32393">MHPTSTTFSCYTPTHGAYSRLDRFLLASDGTLDVRRADYQVRFLSDHSSLLLECGTHTPRPTIPFLRMRPELLGDLEYSRDIQEALTGYFGGNWTTAQSRSIEWELLKVVIRGESLTKTYGIWKRLDQELAQQEDALVVLQHQVENGDALEAESQVVGGRIGALWSRLDSYVRKDFRLRLHPEGDRSGCWLAWLLRCERPIPLILSLRGLTSDRILGQTCVNAHLWEHLNSIYSSARCDVSSWIREYLDGLRLPRLTDAQIMSYQLSSENFFDLIFTDKHVT</sequence>
<comment type="caution">
    <text evidence="1">The sequence shown here is derived from an EMBL/GenBank/DDBJ whole genome shotgun (WGS) entry which is preliminary data.</text>
</comment>
<accession>A0AAV7W1G8</accession>
<dbReference type="AlphaFoldDB" id="A0AAV7W1G8"/>
<dbReference type="EMBL" id="JANPWB010000002">
    <property type="protein sequence ID" value="KAJ1207343.1"/>
    <property type="molecule type" value="Genomic_DNA"/>
</dbReference>
<name>A0AAV7W1G8_PLEWA</name>
<protein>
    <submittedName>
        <fullName evidence="1">Uncharacterized protein</fullName>
    </submittedName>
</protein>
<keyword evidence="2" id="KW-1185">Reference proteome</keyword>
<evidence type="ECO:0000313" key="2">
    <source>
        <dbReference type="Proteomes" id="UP001066276"/>
    </source>
</evidence>
<proteinExistence type="predicted"/>
<reference evidence="1" key="1">
    <citation type="journal article" date="2022" name="bioRxiv">
        <title>Sequencing and chromosome-scale assembly of the giantPleurodeles waltlgenome.</title>
        <authorList>
            <person name="Brown T."/>
            <person name="Elewa A."/>
            <person name="Iarovenko S."/>
            <person name="Subramanian E."/>
            <person name="Araus A.J."/>
            <person name="Petzold A."/>
            <person name="Susuki M."/>
            <person name="Suzuki K.-i.T."/>
            <person name="Hayashi T."/>
            <person name="Toyoda A."/>
            <person name="Oliveira C."/>
            <person name="Osipova E."/>
            <person name="Leigh N.D."/>
            <person name="Simon A."/>
            <person name="Yun M.H."/>
        </authorList>
    </citation>
    <scope>NUCLEOTIDE SEQUENCE</scope>
    <source>
        <strain evidence="1">20211129_DDA</strain>
        <tissue evidence="1">Liver</tissue>
    </source>
</reference>
<gene>
    <name evidence="1" type="ORF">NDU88_002734</name>
</gene>
<organism evidence="1 2">
    <name type="scientific">Pleurodeles waltl</name>
    <name type="common">Iberian ribbed newt</name>
    <dbReference type="NCBI Taxonomy" id="8319"/>
    <lineage>
        <taxon>Eukaryota</taxon>
        <taxon>Metazoa</taxon>
        <taxon>Chordata</taxon>
        <taxon>Craniata</taxon>
        <taxon>Vertebrata</taxon>
        <taxon>Euteleostomi</taxon>
        <taxon>Amphibia</taxon>
        <taxon>Batrachia</taxon>
        <taxon>Caudata</taxon>
        <taxon>Salamandroidea</taxon>
        <taxon>Salamandridae</taxon>
        <taxon>Pleurodelinae</taxon>
        <taxon>Pleurodeles</taxon>
    </lineage>
</organism>